<feature type="domain" description="PIN" evidence="6">
    <location>
        <begin position="5"/>
        <end position="108"/>
    </location>
</feature>
<evidence type="ECO:0000313" key="8">
    <source>
        <dbReference type="EMBL" id="MBD8505067.1"/>
    </source>
</evidence>
<comment type="caution">
    <text evidence="8">The sequence shown here is derived from an EMBL/GenBank/DDBJ whole genome shotgun (WGS) entry which is preliminary data.</text>
</comment>
<evidence type="ECO:0000313" key="9">
    <source>
        <dbReference type="Proteomes" id="UP000642993"/>
    </source>
</evidence>
<keyword evidence="4" id="KW-0378">Hydrolase</keyword>
<dbReference type="InterPro" id="IPR058652">
    <property type="entry name" value="VapC50_C"/>
</dbReference>
<dbReference type="InterPro" id="IPR029060">
    <property type="entry name" value="PIN-like_dom_sf"/>
</dbReference>
<reference evidence="8" key="1">
    <citation type="submission" date="2020-09" db="EMBL/GenBank/DDBJ databases">
        <title>Hoyosella lacisalsi sp. nov., a halotolerant actinobacterium isolated from soil of Lake Gudzhirganskoe.</title>
        <authorList>
            <person name="Yang Q."/>
            <person name="Guo P.Y."/>
            <person name="Liu S.W."/>
            <person name="Li F.N."/>
            <person name="Sun C.H."/>
        </authorList>
    </citation>
    <scope>NUCLEOTIDE SEQUENCE</scope>
    <source>
        <strain evidence="8">G463</strain>
    </source>
</reference>
<dbReference type="GO" id="GO:0046872">
    <property type="term" value="F:metal ion binding"/>
    <property type="evidence" value="ECO:0007669"/>
    <property type="project" value="UniProtKB-KW"/>
</dbReference>
<sequence length="338" mass="36660">MSFPVVLDACVLVPLPVCDLMLRLADAGLYRPLWSEEILDEVERNLPKLGVTPARAAKRISQMRNAFPSSAVTGYERLVPTMGNHPKDRHVLAAAVRAGAQAVVTANLKDFPADALAPFGIEALHPDDFLQDLLDLDAALVLRCLRDQQEECRKPAFSLSQLLDALARAVPGFANQATQALFPPGSPLPLEIVSSQQAVNAFFPDSTGLDHATARGAAYLWWTCLLALDEPGAGDALAALSASPADWGDFRQAARELSGWAMAQNLIACPDAPDAVAYAKFVPVTGHNMRAFADTPIRDVYILTVVRCPDGYWRVWGMSRNWLPPLSRIEQGARPGSR</sequence>
<accession>A0A927JAF0</accession>
<keyword evidence="9" id="KW-1185">Reference proteome</keyword>
<evidence type="ECO:0000259" key="6">
    <source>
        <dbReference type="Pfam" id="PF13470"/>
    </source>
</evidence>
<keyword evidence="1" id="KW-1277">Toxin-antitoxin system</keyword>
<protein>
    <submittedName>
        <fullName evidence="8">PIN domain-containing protein</fullName>
    </submittedName>
</protein>
<dbReference type="InterPro" id="IPR002716">
    <property type="entry name" value="PIN_dom"/>
</dbReference>
<dbReference type="SUPFAM" id="SSF88723">
    <property type="entry name" value="PIN domain-like"/>
    <property type="match status" value="1"/>
</dbReference>
<organism evidence="8 9">
    <name type="scientific">Lolliginicoccus lacisalsi</name>
    <dbReference type="NCBI Taxonomy" id="2742202"/>
    <lineage>
        <taxon>Bacteria</taxon>
        <taxon>Bacillati</taxon>
        <taxon>Actinomycetota</taxon>
        <taxon>Actinomycetes</taxon>
        <taxon>Mycobacteriales</taxon>
        <taxon>Hoyosellaceae</taxon>
        <taxon>Lolliginicoccus</taxon>
    </lineage>
</organism>
<gene>
    <name evidence="8" type="ORF">HT102_01000</name>
</gene>
<keyword evidence="2" id="KW-0540">Nuclease</keyword>
<evidence type="ECO:0000259" key="7">
    <source>
        <dbReference type="Pfam" id="PF26343"/>
    </source>
</evidence>
<dbReference type="Proteomes" id="UP000642993">
    <property type="component" value="Unassembled WGS sequence"/>
</dbReference>
<dbReference type="Pfam" id="PF13470">
    <property type="entry name" value="PIN_3"/>
    <property type="match status" value="1"/>
</dbReference>
<evidence type="ECO:0000256" key="2">
    <source>
        <dbReference type="ARBA" id="ARBA00022722"/>
    </source>
</evidence>
<dbReference type="GO" id="GO:0016787">
    <property type="term" value="F:hydrolase activity"/>
    <property type="evidence" value="ECO:0007669"/>
    <property type="project" value="UniProtKB-KW"/>
</dbReference>
<evidence type="ECO:0000256" key="1">
    <source>
        <dbReference type="ARBA" id="ARBA00022649"/>
    </source>
</evidence>
<dbReference type="Pfam" id="PF26343">
    <property type="entry name" value="VapC50_C"/>
    <property type="match status" value="1"/>
</dbReference>
<proteinExistence type="predicted"/>
<dbReference type="GO" id="GO:0004518">
    <property type="term" value="F:nuclease activity"/>
    <property type="evidence" value="ECO:0007669"/>
    <property type="project" value="UniProtKB-KW"/>
</dbReference>
<name>A0A927JAF0_9ACTN</name>
<evidence type="ECO:0000256" key="4">
    <source>
        <dbReference type="ARBA" id="ARBA00022801"/>
    </source>
</evidence>
<feature type="domain" description="VapC50 C-terminal" evidence="7">
    <location>
        <begin position="126"/>
        <end position="177"/>
    </location>
</feature>
<dbReference type="EMBL" id="JACYWE010000001">
    <property type="protein sequence ID" value="MBD8505067.1"/>
    <property type="molecule type" value="Genomic_DNA"/>
</dbReference>
<keyword evidence="3" id="KW-0479">Metal-binding</keyword>
<evidence type="ECO:0000256" key="5">
    <source>
        <dbReference type="ARBA" id="ARBA00022842"/>
    </source>
</evidence>
<evidence type="ECO:0000256" key="3">
    <source>
        <dbReference type="ARBA" id="ARBA00022723"/>
    </source>
</evidence>
<dbReference type="RefSeq" id="WP_192037547.1">
    <property type="nucleotide sequence ID" value="NZ_JACYWE010000001.1"/>
</dbReference>
<keyword evidence="5" id="KW-0460">Magnesium</keyword>
<dbReference type="AlphaFoldDB" id="A0A927JAF0"/>